<dbReference type="Pfam" id="PF00682">
    <property type="entry name" value="HMGL-like"/>
    <property type="match status" value="1"/>
</dbReference>
<sequence length="371" mass="41746">MAPKELIYPKKVQINDITVRDGFQHEEIWIPTDAKLFYLEELILCGIKHLEVTNLGNPTLMPQFKDADELFKRLRNSKKLSRAGINWDDITLTAITIRERAVDRAIQAKKEGWGPDRILMMVSTDEEHHFANSGTTLPNYWEEAARCIQKANDVGIKVNGTVSTIWGSPISGPTRLEEAVEFAQKWLAIGAYDIEHADHDGSAPPNQVYKYFSMVLEAMPEKKLHIAHFHVTRGWGTANCLAALQAGVEIFEGTLGGLGGRPANFLDRVPVGGTGAYYYRDPNVVGLQSIEDMVVMMDEMGIDTGIDVDRLLDLGTMMEKTIGRRLRSESILNRRIPKQPREEFKRKGLAELKQKLGEKPGQKYPASWITE</sequence>
<dbReference type="GO" id="GO:0004419">
    <property type="term" value="F:hydroxymethylglutaryl-CoA lyase activity"/>
    <property type="evidence" value="ECO:0007669"/>
    <property type="project" value="TreeGrafter"/>
</dbReference>
<evidence type="ECO:0000313" key="5">
    <source>
        <dbReference type="EMBL" id="HGH61352.1"/>
    </source>
</evidence>
<dbReference type="PROSITE" id="PS50991">
    <property type="entry name" value="PYR_CT"/>
    <property type="match status" value="1"/>
</dbReference>
<keyword evidence="3" id="KW-0456">Lyase</keyword>
<dbReference type="EMBL" id="DTGT01000269">
    <property type="protein sequence ID" value="HGH61352.1"/>
    <property type="molecule type" value="Genomic_DNA"/>
</dbReference>
<name>A0A7C4EUJ4_9BACT</name>
<dbReference type="GO" id="GO:0006552">
    <property type="term" value="P:L-leucine catabolic process"/>
    <property type="evidence" value="ECO:0007669"/>
    <property type="project" value="TreeGrafter"/>
</dbReference>
<dbReference type="InterPro" id="IPR043594">
    <property type="entry name" value="HMGL"/>
</dbReference>
<evidence type="ECO:0000256" key="3">
    <source>
        <dbReference type="ARBA" id="ARBA00023239"/>
    </source>
</evidence>
<evidence type="ECO:0000256" key="2">
    <source>
        <dbReference type="ARBA" id="ARBA00022723"/>
    </source>
</evidence>
<protein>
    <submittedName>
        <fullName evidence="5">Pyruvate carboxyltransferase</fullName>
    </submittedName>
</protein>
<feature type="domain" description="Pyruvate carboxyltransferase" evidence="4">
    <location>
        <begin position="12"/>
        <end position="312"/>
    </location>
</feature>
<dbReference type="GO" id="GO:0046951">
    <property type="term" value="P:ketone body biosynthetic process"/>
    <property type="evidence" value="ECO:0007669"/>
    <property type="project" value="TreeGrafter"/>
</dbReference>
<reference evidence="5" key="1">
    <citation type="journal article" date="2020" name="mSystems">
        <title>Genome- and Community-Level Interaction Insights into Carbon Utilization and Element Cycling Functions of Hydrothermarchaeota in Hydrothermal Sediment.</title>
        <authorList>
            <person name="Zhou Z."/>
            <person name="Liu Y."/>
            <person name="Xu W."/>
            <person name="Pan J."/>
            <person name="Luo Z.H."/>
            <person name="Li M."/>
        </authorList>
    </citation>
    <scope>NUCLEOTIDE SEQUENCE [LARGE SCALE GENOMIC DNA]</scope>
    <source>
        <strain evidence="5">SpSt-769</strain>
    </source>
</reference>
<comment type="caution">
    <text evidence="5">The sequence shown here is derived from an EMBL/GenBank/DDBJ whole genome shotgun (WGS) entry which is preliminary data.</text>
</comment>
<dbReference type="Gene3D" id="3.20.20.70">
    <property type="entry name" value="Aldolase class I"/>
    <property type="match status" value="1"/>
</dbReference>
<comment type="similarity">
    <text evidence="1">Belongs to the HMG-CoA lyase family.</text>
</comment>
<evidence type="ECO:0000256" key="1">
    <source>
        <dbReference type="ARBA" id="ARBA00009405"/>
    </source>
</evidence>
<proteinExistence type="inferred from homology"/>
<dbReference type="PANTHER" id="PTHR42738:SF7">
    <property type="entry name" value="HYDROXYMETHYLGLUTARYL-COA LYASE"/>
    <property type="match status" value="1"/>
</dbReference>
<dbReference type="InterPro" id="IPR013785">
    <property type="entry name" value="Aldolase_TIM"/>
</dbReference>
<keyword evidence="5" id="KW-0670">Pyruvate</keyword>
<dbReference type="PANTHER" id="PTHR42738">
    <property type="entry name" value="HYDROXYMETHYLGLUTARYL-COA LYASE"/>
    <property type="match status" value="1"/>
</dbReference>
<dbReference type="SUPFAM" id="SSF51569">
    <property type="entry name" value="Aldolase"/>
    <property type="match status" value="1"/>
</dbReference>
<dbReference type="AlphaFoldDB" id="A0A7C4EUJ4"/>
<gene>
    <name evidence="5" type="ORF">ENV54_08650</name>
</gene>
<organism evidence="5">
    <name type="scientific">Desulfomonile tiedjei</name>
    <dbReference type="NCBI Taxonomy" id="2358"/>
    <lineage>
        <taxon>Bacteria</taxon>
        <taxon>Pseudomonadati</taxon>
        <taxon>Thermodesulfobacteriota</taxon>
        <taxon>Desulfomonilia</taxon>
        <taxon>Desulfomonilales</taxon>
        <taxon>Desulfomonilaceae</taxon>
        <taxon>Desulfomonile</taxon>
    </lineage>
</organism>
<dbReference type="GO" id="GO:0046872">
    <property type="term" value="F:metal ion binding"/>
    <property type="evidence" value="ECO:0007669"/>
    <property type="project" value="UniProtKB-KW"/>
</dbReference>
<dbReference type="GO" id="GO:0016740">
    <property type="term" value="F:transferase activity"/>
    <property type="evidence" value="ECO:0007669"/>
    <property type="project" value="UniProtKB-KW"/>
</dbReference>
<dbReference type="InterPro" id="IPR000891">
    <property type="entry name" value="PYR_CT"/>
</dbReference>
<accession>A0A7C4EUJ4</accession>
<keyword evidence="5" id="KW-0808">Transferase</keyword>
<evidence type="ECO:0000259" key="4">
    <source>
        <dbReference type="PROSITE" id="PS50991"/>
    </source>
</evidence>
<keyword evidence="2" id="KW-0479">Metal-binding</keyword>